<dbReference type="InterPro" id="IPR036465">
    <property type="entry name" value="vWFA_dom_sf"/>
</dbReference>
<dbReference type="Pfam" id="PF13531">
    <property type="entry name" value="SBP_bac_11"/>
    <property type="match status" value="1"/>
</dbReference>
<proteinExistence type="predicted"/>
<dbReference type="Gene3D" id="3.40.190.10">
    <property type="entry name" value="Periplasmic binding protein-like II"/>
    <property type="match status" value="2"/>
</dbReference>
<dbReference type="SUPFAM" id="SSF53850">
    <property type="entry name" value="Periplasmic binding protein-like II"/>
    <property type="match status" value="1"/>
</dbReference>
<comment type="caution">
    <text evidence="3">The sequence shown here is derived from an EMBL/GenBank/DDBJ whole genome shotgun (WGS) entry which is preliminary data.</text>
</comment>
<evidence type="ECO:0000256" key="1">
    <source>
        <dbReference type="SAM" id="Phobius"/>
    </source>
</evidence>
<accession>A0ABN2HUP9</accession>
<keyword evidence="1" id="KW-0472">Membrane</keyword>
<feature type="transmembrane region" description="Helical" evidence="1">
    <location>
        <begin position="21"/>
        <end position="49"/>
    </location>
</feature>
<dbReference type="PROSITE" id="PS50234">
    <property type="entry name" value="VWFA"/>
    <property type="match status" value="1"/>
</dbReference>
<dbReference type="RefSeq" id="WP_344312806.1">
    <property type="nucleotide sequence ID" value="NZ_BAAANY010000020.1"/>
</dbReference>
<feature type="domain" description="VWFA" evidence="2">
    <location>
        <begin position="397"/>
        <end position="593"/>
    </location>
</feature>
<evidence type="ECO:0000259" key="2">
    <source>
        <dbReference type="PROSITE" id="PS50234"/>
    </source>
</evidence>
<dbReference type="SMART" id="SM00327">
    <property type="entry name" value="VWA"/>
    <property type="match status" value="1"/>
</dbReference>
<evidence type="ECO:0000313" key="3">
    <source>
        <dbReference type="EMBL" id="GAA1693872.1"/>
    </source>
</evidence>
<dbReference type="PANTHER" id="PTHR10579:SF43">
    <property type="entry name" value="ZINC FINGER (C3HC4-TYPE RING FINGER) FAMILY PROTEIN"/>
    <property type="match status" value="1"/>
</dbReference>
<organism evidence="3 4">
    <name type="scientific">Fodinicola feengrottensis</name>
    <dbReference type="NCBI Taxonomy" id="435914"/>
    <lineage>
        <taxon>Bacteria</taxon>
        <taxon>Bacillati</taxon>
        <taxon>Actinomycetota</taxon>
        <taxon>Actinomycetes</taxon>
        <taxon>Mycobacteriales</taxon>
        <taxon>Fodinicola</taxon>
    </lineage>
</organism>
<dbReference type="EMBL" id="BAAANY010000020">
    <property type="protein sequence ID" value="GAA1693872.1"/>
    <property type="molecule type" value="Genomic_DNA"/>
</dbReference>
<dbReference type="Pfam" id="PF00092">
    <property type="entry name" value="VWA"/>
    <property type="match status" value="1"/>
</dbReference>
<dbReference type="SUPFAM" id="SSF53300">
    <property type="entry name" value="vWA-like"/>
    <property type="match status" value="1"/>
</dbReference>
<keyword evidence="1" id="KW-0812">Transmembrane</keyword>
<dbReference type="Proteomes" id="UP001500618">
    <property type="component" value="Unassembled WGS sequence"/>
</dbReference>
<dbReference type="InterPro" id="IPR002035">
    <property type="entry name" value="VWF_A"/>
</dbReference>
<dbReference type="InterPro" id="IPR051266">
    <property type="entry name" value="CLCR"/>
</dbReference>
<gene>
    <name evidence="3" type="ORF">GCM10009765_48920</name>
</gene>
<keyword evidence="1" id="KW-1133">Transmembrane helix</keyword>
<protein>
    <submittedName>
        <fullName evidence="3">Substrate-binding and VWA domain-containing protein</fullName>
    </submittedName>
</protein>
<evidence type="ECO:0000313" key="4">
    <source>
        <dbReference type="Proteomes" id="UP001500618"/>
    </source>
</evidence>
<dbReference type="PANTHER" id="PTHR10579">
    <property type="entry name" value="CALCIUM-ACTIVATED CHLORIDE CHANNEL REGULATOR"/>
    <property type="match status" value="1"/>
</dbReference>
<keyword evidence="4" id="KW-1185">Reference proteome</keyword>
<reference evidence="3 4" key="1">
    <citation type="journal article" date="2019" name="Int. J. Syst. Evol. Microbiol.">
        <title>The Global Catalogue of Microorganisms (GCM) 10K type strain sequencing project: providing services to taxonomists for standard genome sequencing and annotation.</title>
        <authorList>
            <consortium name="The Broad Institute Genomics Platform"/>
            <consortium name="The Broad Institute Genome Sequencing Center for Infectious Disease"/>
            <person name="Wu L."/>
            <person name="Ma J."/>
        </authorList>
    </citation>
    <scope>NUCLEOTIDE SEQUENCE [LARGE SCALE GENOMIC DNA]</scope>
    <source>
        <strain evidence="3 4">JCM 14718</strain>
    </source>
</reference>
<name>A0ABN2HUP9_9ACTN</name>
<sequence>MPGRRQASSVQSHRRRKARRYRLAIAPWIVISAVAVLLLSGVTAGYAWLAQQGCKGAPTTLSVVADPDHAKILSSLAQQWTQKNPEIGGSCAAVSVASTKSGDVAGTLSPTWDPKRDGPRPDVWAPDSSTWIRVAQARPEAYSMFPTLQPSIARSPVVIAMPRPMALSLGWPNAPIDWRSLVTTFTGSHSWKDFKHPEWGNFQIGMTDPTKSTAGLEALLAITDYNDDEQISQDELNHTSDLAKEVTRYTPDSDSMFGALQMADTQGKALQYVSAFPALERDVSDYNQTSPQVPLVAVYPKSGTADADFPYLVLNAPWVGAKQKQIAAAFLSFVQGPVGHKAYADAAFRGPDRSASPQLTEARGFQPKIAVSARMALLPDSITRTVVTWTALRRTVNALAVVDASGSMADNAPGGQGSKLQLAEQAAEHAVGLFNDQSELGLWEFSTQRTDSTDYKELVPIGPITASVGGDTRRAAVTTALKGLTAKGGTGLYNTALAAYKAAQAAYQPNRVNLVLLLTDGKNEATTSDLTKSQLLTQLRSVADSSRPVEIITIAYGRDADSTALKDISTATGGREYTSLDPNSIDTVLLTALFGSST</sequence>
<dbReference type="Gene3D" id="3.40.50.410">
    <property type="entry name" value="von Willebrand factor, type A domain"/>
    <property type="match status" value="1"/>
</dbReference>